<comment type="caution">
    <text evidence="3">The sequence shown here is derived from an EMBL/GenBank/DDBJ whole genome shotgun (WGS) entry which is preliminary data.</text>
</comment>
<dbReference type="EMBL" id="PZKG01000045">
    <property type="protein sequence ID" value="PTE21585.1"/>
    <property type="molecule type" value="Genomic_DNA"/>
</dbReference>
<feature type="transmembrane region" description="Helical" evidence="1">
    <location>
        <begin position="191"/>
        <end position="210"/>
    </location>
</feature>
<organism evidence="3 4">
    <name type="scientific">Cereibacter changlensis JA139</name>
    <dbReference type="NCBI Taxonomy" id="1188249"/>
    <lineage>
        <taxon>Bacteria</taxon>
        <taxon>Pseudomonadati</taxon>
        <taxon>Pseudomonadota</taxon>
        <taxon>Alphaproteobacteria</taxon>
        <taxon>Rhodobacterales</taxon>
        <taxon>Paracoccaceae</taxon>
        <taxon>Cereibacter</taxon>
    </lineage>
</organism>
<reference evidence="3 4" key="1">
    <citation type="submission" date="2018-03" db="EMBL/GenBank/DDBJ databases">
        <title>Cereibacter changlensis.</title>
        <authorList>
            <person name="Meyer T.E."/>
            <person name="Miller S."/>
            <person name="Lodha T."/>
            <person name="Gandham S."/>
            <person name="Chintalapati S."/>
            <person name="Chintalapati V.R."/>
        </authorList>
    </citation>
    <scope>NUCLEOTIDE SEQUENCE [LARGE SCALE GENOMIC DNA]</scope>
    <source>
        <strain evidence="3 4">JA139</strain>
    </source>
</reference>
<accession>A0A2T4JUL1</accession>
<feature type="transmembrane region" description="Helical" evidence="1">
    <location>
        <begin position="25"/>
        <end position="42"/>
    </location>
</feature>
<keyword evidence="4" id="KW-1185">Reference proteome</keyword>
<feature type="domain" description="Phosphatidic acid phosphatase type 2/haloperoxidase" evidence="2">
    <location>
        <begin position="109"/>
        <end position="238"/>
    </location>
</feature>
<keyword evidence="1" id="KW-0472">Membrane</keyword>
<feature type="transmembrane region" description="Helical" evidence="1">
    <location>
        <begin position="74"/>
        <end position="94"/>
    </location>
</feature>
<keyword evidence="1" id="KW-0812">Transmembrane</keyword>
<feature type="transmembrane region" description="Helical" evidence="1">
    <location>
        <begin position="167"/>
        <end position="184"/>
    </location>
</feature>
<protein>
    <recommendedName>
        <fullName evidence="2">Phosphatidic acid phosphatase type 2/haloperoxidase domain-containing protein</fullName>
    </recommendedName>
</protein>
<dbReference type="OrthoDB" id="9813524at2"/>
<gene>
    <name evidence="3" type="ORF">C5F48_11440</name>
</gene>
<dbReference type="Gene3D" id="1.20.144.10">
    <property type="entry name" value="Phosphatidic acid phosphatase type 2/haloperoxidase"/>
    <property type="match status" value="1"/>
</dbReference>
<dbReference type="AlphaFoldDB" id="A0A2T4JUL1"/>
<dbReference type="Pfam" id="PF01569">
    <property type="entry name" value="PAP2"/>
    <property type="match status" value="1"/>
</dbReference>
<name>A0A2T4JUL1_9RHOB</name>
<dbReference type="SUPFAM" id="SSF48317">
    <property type="entry name" value="Acid phosphatase/Vanadium-dependent haloperoxidase"/>
    <property type="match status" value="1"/>
</dbReference>
<dbReference type="InterPro" id="IPR036938">
    <property type="entry name" value="PAP2/HPO_sf"/>
</dbReference>
<dbReference type="Proteomes" id="UP000241010">
    <property type="component" value="Unassembled WGS sequence"/>
</dbReference>
<dbReference type="InterPro" id="IPR000326">
    <property type="entry name" value="PAP2/HPO"/>
</dbReference>
<dbReference type="RefSeq" id="WP_107664047.1">
    <property type="nucleotide sequence ID" value="NZ_PZKG01000045.1"/>
</dbReference>
<evidence type="ECO:0000313" key="3">
    <source>
        <dbReference type="EMBL" id="PTE21585.1"/>
    </source>
</evidence>
<feature type="transmembrane region" description="Helical" evidence="1">
    <location>
        <begin position="106"/>
        <end position="124"/>
    </location>
</feature>
<evidence type="ECO:0000259" key="2">
    <source>
        <dbReference type="Pfam" id="PF01569"/>
    </source>
</evidence>
<sequence length="262" mass="28284">MLESKGAKSVLPDLGPAVINTDRHVARILGCILFTFAVFAIWPEIDLRVSEAFHDPTAGFAFDGNPLAEALRMAIWNAAILLCVAATLGTVIGLAGRASVLPPRAWGFILTLYVLGPGFMVDVMTKPLWGRARPAQIAEFGGSLRFSPANELVGVCARNCSFVSGEVSGATATALALMLLRFYLKHRVHNGVSSLLLAAAWCLPPVVALQRVAAGRHFLSDTVFAVLFTLLVALALAVLLRPLPHQMHWARRKRAALPTDRW</sequence>
<evidence type="ECO:0000313" key="4">
    <source>
        <dbReference type="Proteomes" id="UP000241010"/>
    </source>
</evidence>
<proteinExistence type="predicted"/>
<feature type="transmembrane region" description="Helical" evidence="1">
    <location>
        <begin position="222"/>
        <end position="243"/>
    </location>
</feature>
<keyword evidence="1" id="KW-1133">Transmembrane helix</keyword>
<evidence type="ECO:0000256" key="1">
    <source>
        <dbReference type="SAM" id="Phobius"/>
    </source>
</evidence>